<dbReference type="Pfam" id="PF12854">
    <property type="entry name" value="PPR_1"/>
    <property type="match status" value="1"/>
</dbReference>
<feature type="repeat" description="PPR" evidence="3">
    <location>
        <begin position="192"/>
        <end position="226"/>
    </location>
</feature>
<organism evidence="5 6">
    <name type="scientific">Thlaspi arvense</name>
    <name type="common">Field penny-cress</name>
    <dbReference type="NCBI Taxonomy" id="13288"/>
    <lineage>
        <taxon>Eukaryota</taxon>
        <taxon>Viridiplantae</taxon>
        <taxon>Streptophyta</taxon>
        <taxon>Embryophyta</taxon>
        <taxon>Tracheophyta</taxon>
        <taxon>Spermatophyta</taxon>
        <taxon>Magnoliopsida</taxon>
        <taxon>eudicotyledons</taxon>
        <taxon>Gunneridae</taxon>
        <taxon>Pentapetalae</taxon>
        <taxon>rosids</taxon>
        <taxon>malvids</taxon>
        <taxon>Brassicales</taxon>
        <taxon>Brassicaceae</taxon>
        <taxon>Thlaspideae</taxon>
        <taxon>Thlaspi</taxon>
    </lineage>
</organism>
<dbReference type="PANTHER" id="PTHR46128">
    <property type="entry name" value="MITOCHONDRIAL GROUP I INTRON SPLICING FACTOR CCM1"/>
    <property type="match status" value="1"/>
</dbReference>
<evidence type="ECO:0000256" key="2">
    <source>
        <dbReference type="ARBA" id="ARBA00022737"/>
    </source>
</evidence>
<dbReference type="Pfam" id="PF01535">
    <property type="entry name" value="PPR"/>
    <property type="match status" value="2"/>
</dbReference>
<name>A0AAU9RRR3_THLAR</name>
<proteinExistence type="inferred from homology"/>
<dbReference type="Gene3D" id="1.25.40.10">
    <property type="entry name" value="Tetratricopeptide repeat domain"/>
    <property type="match status" value="7"/>
</dbReference>
<feature type="region of interest" description="Disordered" evidence="4">
    <location>
        <begin position="961"/>
        <end position="984"/>
    </location>
</feature>
<feature type="compositionally biased region" description="Polar residues" evidence="4">
    <location>
        <begin position="1155"/>
        <end position="1170"/>
    </location>
</feature>
<dbReference type="Pfam" id="PF13041">
    <property type="entry name" value="PPR_2"/>
    <property type="match status" value="5"/>
</dbReference>
<feature type="repeat" description="PPR" evidence="3">
    <location>
        <begin position="613"/>
        <end position="647"/>
    </location>
</feature>
<feature type="repeat" description="PPR" evidence="3">
    <location>
        <begin position="542"/>
        <end position="576"/>
    </location>
</feature>
<evidence type="ECO:0000256" key="3">
    <source>
        <dbReference type="PROSITE-ProRule" id="PRU00708"/>
    </source>
</evidence>
<protein>
    <recommendedName>
        <fullName evidence="7">Pentatricopeptide repeat-containing protein</fullName>
    </recommendedName>
</protein>
<feature type="repeat" description="PPR" evidence="3">
    <location>
        <begin position="262"/>
        <end position="296"/>
    </location>
</feature>
<feature type="repeat" description="PPR" evidence="3">
    <location>
        <begin position="297"/>
        <end position="331"/>
    </location>
</feature>
<feature type="repeat" description="PPR" evidence="3">
    <location>
        <begin position="367"/>
        <end position="401"/>
    </location>
</feature>
<dbReference type="Proteomes" id="UP000836841">
    <property type="component" value="Chromosome 2"/>
</dbReference>
<dbReference type="InterPro" id="IPR050872">
    <property type="entry name" value="PPR_P_subfamily"/>
</dbReference>
<evidence type="ECO:0000256" key="4">
    <source>
        <dbReference type="SAM" id="MobiDB-lite"/>
    </source>
</evidence>
<dbReference type="NCBIfam" id="TIGR00756">
    <property type="entry name" value="PPR"/>
    <property type="match status" value="11"/>
</dbReference>
<dbReference type="InterPro" id="IPR002885">
    <property type="entry name" value="PPR_rpt"/>
</dbReference>
<comment type="similarity">
    <text evidence="1">Belongs to the PPR family. P subfamily.</text>
</comment>
<feature type="repeat" description="PPR" evidence="3">
    <location>
        <begin position="227"/>
        <end position="261"/>
    </location>
</feature>
<feature type="region of interest" description="Disordered" evidence="4">
    <location>
        <begin position="1155"/>
        <end position="1203"/>
    </location>
</feature>
<feature type="repeat" description="PPR" evidence="3">
    <location>
        <begin position="683"/>
        <end position="717"/>
    </location>
</feature>
<sequence>MFCSLRNFIHVNRRFPRHVSPCSSSLSQIRGPLCFPLSSPSQSSFISCPFVWFTSFLCIIRYPFVSKSGPSTYSEDFDRDWIRKVVQNDQWDDPQIEKLFDSTLAPIWVPRVLVELKEDPKLAFKFFKWSMSRNGFKHTVESYCIVAHILFCARMYYDANRILREMVLSKAELNDCDVFDVLWSTRNVCVPGFGVFDALFSALIDLGMLEEAIQCFSKMKRFRVFPKTRSCNGLLHEFAKLGKRDGMKRFFKDMIGAGSKPTVFTYNIMIDCMFKEGDIEAASGLFEEMKFRGLIPDTVTYNSMVDGYGKVGRLDDTVCFFEEMKSMSCEPDVITYNTLINCFCKFERLPKGLDFFREMKQSGLRPNVISYSTLVDAFCKDGMMQQAIKFYVDMRRLGLVPNEHTYTSLIDAYCKIGNLSDAFRLANEMLEAGVEWNVVTYTALIDGLCDAERMKEAEELFGKMVIAGVIPNLASYNALIHGFVKGKNMDRALELLNELKGRGIKPDLLLYGTFIWGLCGVEKIEAAKVVMNEMQDYGIKANTLIYTTLMDGYFKSGNPTEGLHLLEEMLELDIEVTVVTFCVLIDGLCKNKLVSKAVGYFERISNDFGLQANTAIYTAMIDGLCKENQVEGATTLFEQMAQKGLVPDRQAYTSLMDGNLKQGNVLEGLALRDKMAEIGMKLDLLAYTSLVWGLSQCNQLQKARSFLEEMIGEGILPDEVLCVSVLKKHYEVGCIEEAVELQSYLIKHQTDSGNSDPNLVSSGEDEETRTRSGHFSVSFSCESIRFHPRRNLSNGYIVHRQELRCGVWSQVRRYLSAYDKLSLGFSIVRGKKMGARVQVQHYNLGSADSYISSSLHDLNSVDGPSRDIDAIGGSGGGDSLDNDGNSSSADCIHESYRNSMQIHDDVVEEGGSNKGPAGSSYNMLNIEDVSPIESARGRFLQIILDYFISQHVIEVCENKRDHEMDSGGQDNSSKVKRKSDDTQYEGDPSFALPLMYIANLYETLVGEANVRVASLNGIREKSLGVALEAAGGLYRKLTKKFPKKGTCMYRRRELATSVETRTRFPELVIHEEKRVRFVVVNGLDIVEKPDDIPIEDAEWFKRLTGRNEVAVSARDYKFYCPRHKHRRVQNSVSTIHGLPTFPGMDSSTIANTQGFRSVSEDQSQQHTPSPSKHHMSPLSHHPHQFHQSIHQSHHHHHLYQSQHAATHFPVQSHQCDPELSHTHQSPSISQHMACLQPLAGGHVMPTSPAKFCDQCGAQYLRETSKFCSECGCKRPGI</sequence>
<dbReference type="PANTHER" id="PTHR46128:SF211">
    <property type="entry name" value="PENTACOTRIPEPTIDE-REPEAT REGION OF PRORP DOMAIN-CONTAINING PROTEIN"/>
    <property type="match status" value="1"/>
</dbReference>
<feature type="repeat" description="PPR" evidence="3">
    <location>
        <begin position="472"/>
        <end position="506"/>
    </location>
</feature>
<evidence type="ECO:0000313" key="5">
    <source>
        <dbReference type="EMBL" id="CAH2045766.1"/>
    </source>
</evidence>
<accession>A0AAU9RRR3</accession>
<reference evidence="5 6" key="1">
    <citation type="submission" date="2022-03" db="EMBL/GenBank/DDBJ databases">
        <authorList>
            <person name="Nunn A."/>
            <person name="Chopra R."/>
            <person name="Nunn A."/>
            <person name="Contreras Garrido A."/>
        </authorList>
    </citation>
    <scope>NUCLEOTIDE SEQUENCE [LARGE SCALE GENOMIC DNA]</scope>
</reference>
<feature type="compositionally biased region" description="Basic residues" evidence="4">
    <location>
        <begin position="1171"/>
        <end position="1184"/>
    </location>
</feature>
<feature type="repeat" description="PPR" evidence="3">
    <location>
        <begin position="332"/>
        <end position="366"/>
    </location>
</feature>
<gene>
    <name evidence="5" type="ORF">TAV2_LOCUS7750</name>
</gene>
<feature type="compositionally biased region" description="Polar residues" evidence="4">
    <location>
        <begin position="751"/>
        <end position="761"/>
    </location>
</feature>
<evidence type="ECO:0008006" key="7">
    <source>
        <dbReference type="Google" id="ProtNLM"/>
    </source>
</evidence>
<keyword evidence="2" id="KW-0677">Repeat</keyword>
<evidence type="ECO:0000256" key="1">
    <source>
        <dbReference type="ARBA" id="ARBA00007626"/>
    </source>
</evidence>
<dbReference type="SUPFAM" id="SSF81901">
    <property type="entry name" value="HCP-like"/>
    <property type="match status" value="1"/>
</dbReference>
<feature type="repeat" description="PPR" evidence="3">
    <location>
        <begin position="437"/>
        <end position="471"/>
    </location>
</feature>
<dbReference type="AlphaFoldDB" id="A0AAU9RRR3"/>
<feature type="repeat" description="PPR" evidence="3">
    <location>
        <begin position="648"/>
        <end position="682"/>
    </location>
</feature>
<feature type="region of interest" description="Disordered" evidence="4">
    <location>
        <begin position="866"/>
        <end position="891"/>
    </location>
</feature>
<feature type="repeat" description="PPR" evidence="3">
    <location>
        <begin position="402"/>
        <end position="436"/>
    </location>
</feature>
<dbReference type="InterPro" id="IPR011990">
    <property type="entry name" value="TPR-like_helical_dom_sf"/>
</dbReference>
<evidence type="ECO:0000313" key="6">
    <source>
        <dbReference type="Proteomes" id="UP000836841"/>
    </source>
</evidence>
<feature type="region of interest" description="Disordered" evidence="4">
    <location>
        <begin position="750"/>
        <end position="771"/>
    </location>
</feature>
<keyword evidence="6" id="KW-1185">Reference proteome</keyword>
<dbReference type="EMBL" id="OU466858">
    <property type="protein sequence ID" value="CAH2045766.1"/>
    <property type="molecule type" value="Genomic_DNA"/>
</dbReference>
<dbReference type="PROSITE" id="PS51375">
    <property type="entry name" value="PPR"/>
    <property type="match status" value="13"/>
</dbReference>